<reference evidence="2 3" key="1">
    <citation type="journal article" date="2015" name="Biotechnol. Biofuels">
        <title>Enhanced degradation of softwood versus hardwood by the white-rot fungus Pycnoporus coccineus.</title>
        <authorList>
            <person name="Couturier M."/>
            <person name="Navarro D."/>
            <person name="Chevret D."/>
            <person name="Henrissat B."/>
            <person name="Piumi F."/>
            <person name="Ruiz-Duenas F.J."/>
            <person name="Martinez A.T."/>
            <person name="Grigoriev I.V."/>
            <person name="Riley R."/>
            <person name="Lipzen A."/>
            <person name="Berrin J.G."/>
            <person name="Master E.R."/>
            <person name="Rosso M.N."/>
        </authorList>
    </citation>
    <scope>NUCLEOTIDE SEQUENCE [LARGE SCALE GENOMIC DNA]</scope>
    <source>
        <strain evidence="2 3">BRFM310</strain>
    </source>
</reference>
<feature type="compositionally biased region" description="Polar residues" evidence="1">
    <location>
        <begin position="174"/>
        <end position="192"/>
    </location>
</feature>
<proteinExistence type="predicted"/>
<dbReference type="Proteomes" id="UP000193067">
    <property type="component" value="Unassembled WGS sequence"/>
</dbReference>
<accession>A0A1Y2IER9</accession>
<sequence>MSRKTSKLSKRTSTEAAATALKHVAFIGTSEEVLEAQGELSSPYSLPPPEPQPKDAKRTRRIPKNPIAAAASDSALSAKWGMAEYERLAETGGSRRVTRTYAHAARSSVSKTRDGELTKGQTVSMNTETLNNAPTAPSNELPGHEARSRPEGLSKQEELRPEEGCASREESRHSGSTHQSAQSRQDGSTARAWTQVPDGKSTTLLTRPALVIADTRFSSWFDLCDVEDQLGSLPEQWDVRPRVYTLPVVNTSNASFTEEFWQEVDSSASDTE</sequence>
<feature type="compositionally biased region" description="Polar residues" evidence="1">
    <location>
        <begin position="119"/>
        <end position="138"/>
    </location>
</feature>
<gene>
    <name evidence="2" type="ORF">PYCCODRAFT_1415569</name>
</gene>
<dbReference type="OrthoDB" id="2758610at2759"/>
<protein>
    <submittedName>
        <fullName evidence="2">Uncharacterized protein</fullName>
    </submittedName>
</protein>
<feature type="region of interest" description="Disordered" evidence="1">
    <location>
        <begin position="90"/>
        <end position="197"/>
    </location>
</feature>
<dbReference type="EMBL" id="KZ084126">
    <property type="protein sequence ID" value="OSC99587.1"/>
    <property type="molecule type" value="Genomic_DNA"/>
</dbReference>
<feature type="region of interest" description="Disordered" evidence="1">
    <location>
        <begin position="36"/>
        <end position="75"/>
    </location>
</feature>
<evidence type="ECO:0000313" key="3">
    <source>
        <dbReference type="Proteomes" id="UP000193067"/>
    </source>
</evidence>
<evidence type="ECO:0000256" key="1">
    <source>
        <dbReference type="SAM" id="MobiDB-lite"/>
    </source>
</evidence>
<name>A0A1Y2IER9_TRAC3</name>
<feature type="compositionally biased region" description="Basic and acidic residues" evidence="1">
    <location>
        <begin position="142"/>
        <end position="173"/>
    </location>
</feature>
<feature type="non-terminal residue" evidence="2">
    <location>
        <position position="272"/>
    </location>
</feature>
<dbReference type="AlphaFoldDB" id="A0A1Y2IER9"/>
<keyword evidence="3" id="KW-1185">Reference proteome</keyword>
<organism evidence="2 3">
    <name type="scientific">Trametes coccinea (strain BRFM310)</name>
    <name type="common">Pycnoporus coccineus</name>
    <dbReference type="NCBI Taxonomy" id="1353009"/>
    <lineage>
        <taxon>Eukaryota</taxon>
        <taxon>Fungi</taxon>
        <taxon>Dikarya</taxon>
        <taxon>Basidiomycota</taxon>
        <taxon>Agaricomycotina</taxon>
        <taxon>Agaricomycetes</taxon>
        <taxon>Polyporales</taxon>
        <taxon>Polyporaceae</taxon>
        <taxon>Trametes</taxon>
    </lineage>
</organism>
<evidence type="ECO:0000313" key="2">
    <source>
        <dbReference type="EMBL" id="OSC99587.1"/>
    </source>
</evidence>